<dbReference type="STRING" id="408015.SXIM_34850"/>
<proteinExistence type="predicted"/>
<dbReference type="RefSeq" id="WP_158707989.1">
    <property type="nucleotide sequence ID" value="NZ_CP009922.3"/>
</dbReference>
<sequence>MERPREYDPTEGYVVEGAPPALVIEVEKKAAVMAGRAEQGLITPPG</sequence>
<dbReference type="HOGENOM" id="CLU_3189819_0_0_11"/>
<dbReference type="Proteomes" id="UP000034034">
    <property type="component" value="Chromosome"/>
</dbReference>
<evidence type="ECO:0000313" key="1">
    <source>
        <dbReference type="EMBL" id="AKG44869.1"/>
    </source>
</evidence>
<protein>
    <submittedName>
        <fullName evidence="1">Uncharacterized protein</fullName>
    </submittedName>
</protein>
<evidence type="ECO:0000313" key="2">
    <source>
        <dbReference type="Proteomes" id="UP000034034"/>
    </source>
</evidence>
<organism evidence="1 2">
    <name type="scientific">Streptomyces xiamenensis</name>
    <dbReference type="NCBI Taxonomy" id="408015"/>
    <lineage>
        <taxon>Bacteria</taxon>
        <taxon>Bacillati</taxon>
        <taxon>Actinomycetota</taxon>
        <taxon>Actinomycetes</taxon>
        <taxon>Kitasatosporales</taxon>
        <taxon>Streptomycetaceae</taxon>
        <taxon>Streptomyces</taxon>
    </lineage>
</organism>
<name>A0A0F7FXX5_9ACTN</name>
<keyword evidence="2" id="KW-1185">Reference proteome</keyword>
<reference evidence="1" key="1">
    <citation type="submission" date="2019-08" db="EMBL/GenBank/DDBJ databases">
        <title>Complete genome sequence of a mangrove-derived Streptomyces xiamenensis.</title>
        <authorList>
            <person name="Xu J."/>
        </authorList>
    </citation>
    <scope>NUCLEOTIDE SEQUENCE</scope>
    <source>
        <strain evidence="1">318</strain>
    </source>
</reference>
<gene>
    <name evidence="1" type="ORF">SXIM_34850</name>
</gene>
<dbReference type="EMBL" id="CP009922">
    <property type="protein sequence ID" value="AKG44869.1"/>
    <property type="molecule type" value="Genomic_DNA"/>
</dbReference>
<dbReference type="KEGG" id="sxi:SXIM_34850"/>
<dbReference type="PATRIC" id="fig|408015.6.peg.3531"/>
<dbReference type="AlphaFoldDB" id="A0A0F7FXX5"/>
<accession>A0A0F7FXX5</accession>